<dbReference type="InterPro" id="IPR007577">
    <property type="entry name" value="GlycoTrfase_DXD_sugar-bd_CS"/>
</dbReference>
<dbReference type="SUPFAM" id="SSF53448">
    <property type="entry name" value="Nucleotide-diphospho-sugar transferases"/>
    <property type="match status" value="1"/>
</dbReference>
<dbReference type="InterPro" id="IPR029044">
    <property type="entry name" value="Nucleotide-diphossugar_trans"/>
</dbReference>
<dbReference type="EMBL" id="JAGZJA010000012">
    <property type="protein sequence ID" value="MBS5147586.1"/>
    <property type="molecule type" value="Genomic_DNA"/>
</dbReference>
<dbReference type="Gene3D" id="3.90.550.20">
    <property type="match status" value="1"/>
</dbReference>
<evidence type="ECO:0000313" key="3">
    <source>
        <dbReference type="Proteomes" id="UP000738879"/>
    </source>
</evidence>
<sequence>MIPKQIHYIWFGGNELPDDALQCMESWQKYCPEYEVIRWDESNFDVSINRYVEEAYESKKWAFVSDYVRLWALVNYGGIYMDTDVELTAPIDQFLTHRAFSGFESNKSIPTGIMGCEKDFPLFQALLDDYSTRSFIQDDGSFDLTTNVIAITEACLSRGLVLNNEYQEIDGLALYPSDWFCPKSHETGAVNITSNTRAIHHFSGSWLDPVERQLVDRKLEILARHPNMPHLFVGAYVRIMHGFSTGDFAPFMNMFRMFLRGR</sequence>
<organism evidence="2 3">
    <name type="scientific">Collinsella intestinalis</name>
    <dbReference type="NCBI Taxonomy" id="147207"/>
    <lineage>
        <taxon>Bacteria</taxon>
        <taxon>Bacillati</taxon>
        <taxon>Actinomycetota</taxon>
        <taxon>Coriobacteriia</taxon>
        <taxon>Coriobacteriales</taxon>
        <taxon>Coriobacteriaceae</taxon>
        <taxon>Collinsella</taxon>
    </lineage>
</organism>
<evidence type="ECO:0000256" key="1">
    <source>
        <dbReference type="ARBA" id="ARBA00022679"/>
    </source>
</evidence>
<evidence type="ECO:0000313" key="2">
    <source>
        <dbReference type="EMBL" id="MBS5147586.1"/>
    </source>
</evidence>
<comment type="caution">
    <text evidence="2">The sequence shown here is derived from an EMBL/GenBank/DDBJ whole genome shotgun (WGS) entry which is preliminary data.</text>
</comment>
<dbReference type="AlphaFoldDB" id="A0A943BQ99"/>
<reference evidence="2" key="1">
    <citation type="submission" date="2021-02" db="EMBL/GenBank/DDBJ databases">
        <title>Infant gut strain persistence is associated with maternal origin, phylogeny, and functional potential including surface adhesion and iron acquisition.</title>
        <authorList>
            <person name="Lou Y.C."/>
        </authorList>
    </citation>
    <scope>NUCLEOTIDE SEQUENCE</scope>
    <source>
        <strain evidence="2">L3_128_245G1_dasL3_128_245G1_concoct_49</strain>
    </source>
</reference>
<dbReference type="Pfam" id="PF04488">
    <property type="entry name" value="Gly_transf_sug"/>
    <property type="match status" value="1"/>
</dbReference>
<dbReference type="PANTHER" id="PTHR32385:SF15">
    <property type="entry name" value="INOSITOL PHOSPHOCERAMIDE MANNOSYLTRANSFERASE 1"/>
    <property type="match status" value="1"/>
</dbReference>
<accession>A0A943BQ99</accession>
<name>A0A943BQ99_9ACTN</name>
<dbReference type="GO" id="GO:0051999">
    <property type="term" value="P:mannosyl-inositol phosphorylceramide biosynthetic process"/>
    <property type="evidence" value="ECO:0007669"/>
    <property type="project" value="TreeGrafter"/>
</dbReference>
<keyword evidence="1 2" id="KW-0808">Transferase</keyword>
<dbReference type="GO" id="GO:0016020">
    <property type="term" value="C:membrane"/>
    <property type="evidence" value="ECO:0007669"/>
    <property type="project" value="GOC"/>
</dbReference>
<dbReference type="Proteomes" id="UP000738879">
    <property type="component" value="Unassembled WGS sequence"/>
</dbReference>
<dbReference type="GO" id="GO:0000030">
    <property type="term" value="F:mannosyltransferase activity"/>
    <property type="evidence" value="ECO:0007669"/>
    <property type="project" value="TreeGrafter"/>
</dbReference>
<protein>
    <submittedName>
        <fullName evidence="2">Glycosyl transferase</fullName>
    </submittedName>
</protein>
<dbReference type="PANTHER" id="PTHR32385">
    <property type="entry name" value="MANNOSYL PHOSPHORYLINOSITOL CERAMIDE SYNTHASE"/>
    <property type="match status" value="1"/>
</dbReference>
<gene>
    <name evidence="2" type="ORF">KHY67_07835</name>
</gene>
<proteinExistence type="predicted"/>
<dbReference type="InterPro" id="IPR051706">
    <property type="entry name" value="Glycosyltransferase_domain"/>
</dbReference>